<evidence type="ECO:0000313" key="2">
    <source>
        <dbReference type="Proteomes" id="UP001204000"/>
    </source>
</evidence>
<dbReference type="RefSeq" id="WP_253577467.1">
    <property type="nucleotide sequence ID" value="NZ_JAMFTQ010000005.1"/>
</dbReference>
<sequence length="128" mass="14006">MGFMDWVRGSGRERLVEMPTSYGRVEVPVLHIHTANLSPDTDEKIVILTTTPVVLEELRGMRGAVQFVAHDERAVTFVPSKSAEAPVLDPKHGWIIPVSPATARELQALPAGPGEHELESIHLGLVLE</sequence>
<reference evidence="1" key="1">
    <citation type="submission" date="2022-05" db="EMBL/GenBank/DDBJ databases">
        <title>Corynebacterium sp. TA-R-1 sp. nov., isolated from human feces.</title>
        <authorList>
            <person name="Shamsuzzaman M."/>
            <person name="Dahal R.H."/>
        </authorList>
    </citation>
    <scope>NUCLEOTIDE SEQUENCE</scope>
    <source>
        <strain evidence="1">TA-R-1</strain>
    </source>
</reference>
<proteinExistence type="predicted"/>
<gene>
    <name evidence="1" type="ORF">M5J20_05835</name>
</gene>
<name>A0ABT1G102_9CORY</name>
<accession>A0ABT1G102</accession>
<evidence type="ECO:0000313" key="1">
    <source>
        <dbReference type="EMBL" id="MCP1387709.1"/>
    </source>
</evidence>
<dbReference type="Proteomes" id="UP001204000">
    <property type="component" value="Unassembled WGS sequence"/>
</dbReference>
<keyword evidence="2" id="KW-1185">Reference proteome</keyword>
<protein>
    <submittedName>
        <fullName evidence="1">Uncharacterized protein</fullName>
    </submittedName>
</protein>
<dbReference type="EMBL" id="JAMFTQ010000005">
    <property type="protein sequence ID" value="MCP1387709.1"/>
    <property type="molecule type" value="Genomic_DNA"/>
</dbReference>
<organism evidence="1 2">
    <name type="scientific">Corynebacterium stercoris</name>
    <dbReference type="NCBI Taxonomy" id="2943490"/>
    <lineage>
        <taxon>Bacteria</taxon>
        <taxon>Bacillati</taxon>
        <taxon>Actinomycetota</taxon>
        <taxon>Actinomycetes</taxon>
        <taxon>Mycobacteriales</taxon>
        <taxon>Corynebacteriaceae</taxon>
        <taxon>Corynebacterium</taxon>
    </lineage>
</organism>
<comment type="caution">
    <text evidence="1">The sequence shown here is derived from an EMBL/GenBank/DDBJ whole genome shotgun (WGS) entry which is preliminary data.</text>
</comment>